<dbReference type="Gene3D" id="2.60.40.10">
    <property type="entry name" value="Immunoglobulins"/>
    <property type="match status" value="3"/>
</dbReference>
<feature type="region of interest" description="Disordered" evidence="1">
    <location>
        <begin position="28"/>
        <end position="50"/>
    </location>
</feature>
<evidence type="ECO:0000256" key="1">
    <source>
        <dbReference type="SAM" id="MobiDB-lite"/>
    </source>
</evidence>
<keyword evidence="4" id="KW-1185">Reference proteome</keyword>
<evidence type="ECO:0000256" key="2">
    <source>
        <dbReference type="SAM" id="SignalP"/>
    </source>
</evidence>
<sequence length="756" mass="79126">MHILTLYQSISRWFLLLTIAVSLAACGGGSGGSDDGASSPDPTSPETDPSYSITIELRDLGTDELVENPNPEEPVRVHVTVKSDNGDPIASDNITVTTTLGELSPESGIVKTNDSGVATLELDVEGQQIGSAGEIVVAYDSVSTDQAPYSPLRFSIEEPALMLGYLDKNQQFVSGALEILAQNLSSKGSTPVSVYVQGPDGNLYSKRMQVEFSSNCSLSQPAVATLDSPVTTTEGKATSTYTAEGCEGEDKITAALAAYPSISASGQLTVMPPEVGSIEFVSADPTIISIKGTGGKETSTLVFQVLSKNDLPISGVEVNFSLSTEVGDATLTNDSGTTNADGEVTALVSSGTVATPVSVVASITVDGGEVVSTVSDELVVSVGIPDQNSFDVAATILNPGGDTFNGATSTVTAYAGDAFNNKVPDGTAITFTTEYGRITGSCTTVDGNCSVNWTSQDPRKPESYTFVGVDGQAHSVRTINNTVCPETGLLGVPCPVSLGQPYGARSTILAYAFGQETFTDANGNGRFDTGEDFTDLPEAFLDHNEDGAFGNSGNAGSCYPDCPEVAGDEDWPADLNNNGVYDQGNGIYNGVLCSDEAEADGSCSKELIHVRKQVELLVSGDKPYGIFETAEGDFITQPDVDISKGGTGSVLFYLSDEYNGRLPLGTKINIESDYCEVWPEDNAVANTSDVGPSVFRITVNAPDNAEPKGSDFVKVEVNVPAREGSSDTGITALWQFKCTYDLCENSPEDEACEEDS</sequence>
<feature type="signal peptide" evidence="2">
    <location>
        <begin position="1"/>
        <end position="24"/>
    </location>
</feature>
<feature type="chain" id="PRO_5045267790" evidence="2">
    <location>
        <begin position="25"/>
        <end position="756"/>
    </location>
</feature>
<dbReference type="InterPro" id="IPR013783">
    <property type="entry name" value="Ig-like_fold"/>
</dbReference>
<dbReference type="InterPro" id="IPR008964">
    <property type="entry name" value="Invasin/intimin_cell_adhesion"/>
</dbReference>
<gene>
    <name evidence="3" type="ORF">MJO52_15220</name>
</gene>
<proteinExistence type="predicted"/>
<evidence type="ECO:0000313" key="4">
    <source>
        <dbReference type="Proteomes" id="UP001055658"/>
    </source>
</evidence>
<dbReference type="RefSeq" id="WP_252082757.1">
    <property type="nucleotide sequence ID" value="NZ_CP092418.1"/>
</dbReference>
<keyword evidence="2" id="KW-0732">Signal</keyword>
<dbReference type="EMBL" id="CP092418">
    <property type="protein sequence ID" value="USD20420.1"/>
    <property type="molecule type" value="Genomic_DNA"/>
</dbReference>
<accession>A0ABY4V919</accession>
<organism evidence="3 4">
    <name type="scientific">Microbulbifer variabilis</name>
    <dbReference type="NCBI Taxonomy" id="266805"/>
    <lineage>
        <taxon>Bacteria</taxon>
        <taxon>Pseudomonadati</taxon>
        <taxon>Pseudomonadota</taxon>
        <taxon>Gammaproteobacteria</taxon>
        <taxon>Cellvibrionales</taxon>
        <taxon>Microbulbiferaceae</taxon>
        <taxon>Microbulbifer</taxon>
    </lineage>
</organism>
<evidence type="ECO:0000313" key="3">
    <source>
        <dbReference type="EMBL" id="USD20420.1"/>
    </source>
</evidence>
<dbReference type="Proteomes" id="UP001055658">
    <property type="component" value="Chromosome"/>
</dbReference>
<name>A0ABY4V919_9GAMM</name>
<reference evidence="3" key="1">
    <citation type="submission" date="2022-02" db="EMBL/GenBank/DDBJ databases">
        <title>Coral-associated bacteria.</title>
        <authorList>
            <person name="Tang K."/>
            <person name="Wang X."/>
        </authorList>
    </citation>
    <scope>NUCLEOTIDE SEQUENCE</scope>
    <source>
        <strain evidence="3">SCSIO 43006</strain>
    </source>
</reference>
<dbReference type="SUPFAM" id="SSF49373">
    <property type="entry name" value="Invasin/intimin cell-adhesion fragments"/>
    <property type="match status" value="2"/>
</dbReference>
<feature type="compositionally biased region" description="Low complexity" evidence="1">
    <location>
        <begin position="35"/>
        <end position="50"/>
    </location>
</feature>
<protein>
    <submittedName>
        <fullName evidence="3">Ig-like domain-containing protein</fullName>
    </submittedName>
</protein>